<evidence type="ECO:0000313" key="3">
    <source>
        <dbReference type="Proteomes" id="UP000568273"/>
    </source>
</evidence>
<name>A0A848RF58_9FIRM</name>
<keyword evidence="1" id="KW-1133">Transmembrane helix</keyword>
<evidence type="ECO:0000256" key="1">
    <source>
        <dbReference type="SAM" id="Phobius"/>
    </source>
</evidence>
<evidence type="ECO:0000313" key="2">
    <source>
        <dbReference type="EMBL" id="NMW84645.1"/>
    </source>
</evidence>
<dbReference type="AlphaFoldDB" id="A0A848RF58"/>
<sequence>MNKNKNIVLSVIFIIFSTILSFLGFSNLKATESSYFNLSRANSLLLEKKTKAEEKFKTLSQENNNRKSKLKVINNEIDKFDIIRDKTLEIDNMNKGIIDSLISFRKNNFNEFYNIDNGKLYDYKPLKGNFIKDNITEEDIKSNLIMIQFILNSYYNYDLNKNIAKHNLKAYENLGIIDYLKNGDNYMLKSILLNETSKFSQLNEEKENILKEEEDFFSIYENVFGENENIKILSSEKNAGINAIDKEKDEQENNFKTLNAFCIDILNSSVNYLENFKIVTEKGISTLKVFDKTIMSEKTEDKKLITTYYNRVNGETYTLTEERE</sequence>
<comment type="caution">
    <text evidence="2">The sequence shown here is derived from an EMBL/GenBank/DDBJ whole genome shotgun (WGS) entry which is preliminary data.</text>
</comment>
<proteinExistence type="predicted"/>
<dbReference type="EMBL" id="JABDSR010000003">
    <property type="protein sequence ID" value="NMW84645.1"/>
    <property type="molecule type" value="Genomic_DNA"/>
</dbReference>
<protein>
    <submittedName>
        <fullName evidence="2">Uncharacterized protein</fullName>
    </submittedName>
</protein>
<keyword evidence="1" id="KW-0812">Transmembrane</keyword>
<keyword evidence="3" id="KW-1185">Reference proteome</keyword>
<reference evidence="2" key="1">
    <citation type="submission" date="2020-04" db="EMBL/GenBank/DDBJ databases">
        <title>Peptoniphilus sp. nov. isolated from swine feces.</title>
        <authorList>
            <person name="Ryu S.W."/>
        </authorList>
    </citation>
    <scope>NUCLEOTIDE SEQUENCE [LARGE SCALE GENOMIC DNA]</scope>
    <source>
        <strain evidence="2">AGMB00490</strain>
    </source>
</reference>
<feature type="transmembrane region" description="Helical" evidence="1">
    <location>
        <begin position="7"/>
        <end position="25"/>
    </location>
</feature>
<organism evidence="2 3">
    <name type="scientific">Peptoniphilus faecalis</name>
    <dbReference type="NCBI Taxonomy" id="2731255"/>
    <lineage>
        <taxon>Bacteria</taxon>
        <taxon>Bacillati</taxon>
        <taxon>Bacillota</taxon>
        <taxon>Tissierellia</taxon>
        <taxon>Tissierellales</taxon>
        <taxon>Peptoniphilaceae</taxon>
        <taxon>Peptoniphilus</taxon>
    </lineage>
</organism>
<keyword evidence="1" id="KW-0472">Membrane</keyword>
<dbReference type="Proteomes" id="UP000568273">
    <property type="component" value="Unassembled WGS sequence"/>
</dbReference>
<accession>A0A848RF58</accession>
<dbReference type="RefSeq" id="WP_169968327.1">
    <property type="nucleotide sequence ID" value="NZ_JABDSR010000003.1"/>
</dbReference>
<gene>
    <name evidence="2" type="ORF">HKO22_02660</name>
</gene>